<dbReference type="OrthoDB" id="3174977at2"/>
<dbReference type="InterPro" id="IPR006311">
    <property type="entry name" value="TAT_signal"/>
</dbReference>
<organism evidence="3 4">
    <name type="scientific">Actinoplanes awajinensis subsp. mycoplanecinus</name>
    <dbReference type="NCBI Taxonomy" id="135947"/>
    <lineage>
        <taxon>Bacteria</taxon>
        <taxon>Bacillati</taxon>
        <taxon>Actinomycetota</taxon>
        <taxon>Actinomycetes</taxon>
        <taxon>Micromonosporales</taxon>
        <taxon>Micromonosporaceae</taxon>
        <taxon>Actinoplanes</taxon>
    </lineage>
</organism>
<feature type="chain" id="PRO_5039396818" description="Beta-lactamase-related domain-containing protein" evidence="1">
    <location>
        <begin position="21"/>
        <end position="394"/>
    </location>
</feature>
<keyword evidence="4" id="KW-1185">Reference proteome</keyword>
<dbReference type="PANTHER" id="PTHR46825:SF7">
    <property type="entry name" value="D-ALANYL-D-ALANINE CARBOXYPEPTIDASE"/>
    <property type="match status" value="1"/>
</dbReference>
<feature type="signal peptide" evidence="1">
    <location>
        <begin position="1"/>
        <end position="20"/>
    </location>
</feature>
<reference evidence="3 4" key="1">
    <citation type="submission" date="2015-10" db="EMBL/GenBank/DDBJ databases">
        <authorList>
            <person name="Gilbert D.G."/>
        </authorList>
    </citation>
    <scope>NUCLEOTIDE SEQUENCE [LARGE SCALE GENOMIC DNA]</scope>
    <source>
        <strain evidence="3 4">NRRL B-16712</strain>
    </source>
</reference>
<dbReference type="AlphaFoldDB" id="A0A124GA01"/>
<accession>A0A124GA01</accession>
<dbReference type="InterPro" id="IPR050491">
    <property type="entry name" value="AmpC-like"/>
</dbReference>
<dbReference type="EMBL" id="LLZH01000235">
    <property type="protein sequence ID" value="KUL30716.1"/>
    <property type="molecule type" value="Genomic_DNA"/>
</dbReference>
<proteinExistence type="predicted"/>
<dbReference type="PROSITE" id="PS51318">
    <property type="entry name" value="TAT"/>
    <property type="match status" value="1"/>
</dbReference>
<comment type="caution">
    <text evidence="3">The sequence shown here is derived from an EMBL/GenBank/DDBJ whole genome shotgun (WGS) entry which is preliminary data.</text>
</comment>
<dbReference type="RefSeq" id="WP_067695451.1">
    <property type="nucleotide sequence ID" value="NZ_LLZH01000235.1"/>
</dbReference>
<evidence type="ECO:0000259" key="2">
    <source>
        <dbReference type="Pfam" id="PF00144"/>
    </source>
</evidence>
<dbReference type="Proteomes" id="UP000053244">
    <property type="component" value="Unassembled WGS sequence"/>
</dbReference>
<dbReference type="PANTHER" id="PTHR46825">
    <property type="entry name" value="D-ALANYL-D-ALANINE-CARBOXYPEPTIDASE/ENDOPEPTIDASE AMPH"/>
    <property type="match status" value="1"/>
</dbReference>
<dbReference type="InterPro" id="IPR012338">
    <property type="entry name" value="Beta-lactam/transpept-like"/>
</dbReference>
<dbReference type="Gene3D" id="3.40.710.10">
    <property type="entry name" value="DD-peptidase/beta-lactamase superfamily"/>
    <property type="match status" value="1"/>
</dbReference>
<gene>
    <name evidence="3" type="ORF">ADL15_24010</name>
</gene>
<dbReference type="SUPFAM" id="SSF56601">
    <property type="entry name" value="beta-lactamase/transpeptidase-like"/>
    <property type="match status" value="1"/>
</dbReference>
<evidence type="ECO:0000313" key="4">
    <source>
        <dbReference type="Proteomes" id="UP000053244"/>
    </source>
</evidence>
<evidence type="ECO:0000256" key="1">
    <source>
        <dbReference type="SAM" id="SignalP"/>
    </source>
</evidence>
<dbReference type="InterPro" id="IPR001466">
    <property type="entry name" value="Beta-lactam-related"/>
</dbReference>
<protein>
    <recommendedName>
        <fullName evidence="2">Beta-lactamase-related domain-containing protein</fullName>
    </recommendedName>
</protein>
<dbReference type="Pfam" id="PF00144">
    <property type="entry name" value="Beta-lactamase"/>
    <property type="match status" value="1"/>
</dbReference>
<evidence type="ECO:0000313" key="3">
    <source>
        <dbReference type="EMBL" id="KUL30716.1"/>
    </source>
</evidence>
<feature type="domain" description="Beta-lactamase-related" evidence="2">
    <location>
        <begin position="42"/>
        <end position="338"/>
    </location>
</feature>
<keyword evidence="1" id="KW-0732">Signal</keyword>
<sequence length="394" mass="41581">MPSRRTVLAGSAAAAFVAGAGTAAPAAASSGGLDREALQAALDRIVATGGTAALARVDSPTGSWRSSSGVAQLGRPARPVVTGQFRVGSITKTFVATVILQLVGERRLSLEDTLERWLPGALPNGAQITVRQLMQHTSGVFDYTEALFTSVEDVLRVRYQTFRPEELVALAAGQPPVFEPGTSWSYSNTNYVLLGMIVRRVTGHAYGREVGRRILRPLRLHSTEVPGTDTTIDGPHAHGYEPIEQNGVVVPLDFTDLNPSMAYSAGEIVSSTADLNLFYRSLLGGRLLRRAQLAEMLANPVGELNYGLGIYQQPLPGGPTLWGHTGGIFGYLTYSFTTADAATQATVSVNPWLGDFSAALIDLLLIAFGATAPVARAAAPTGLLLAPGFRVPAA</sequence>
<name>A0A124GA01_9ACTN</name>